<comment type="subcellular location">
    <subcellularLocation>
        <location evidence="2">Endoplasmic reticulum membrane</location>
        <topology evidence="2">Single-pass membrane protein</topology>
    </subcellularLocation>
</comment>
<evidence type="ECO:0000256" key="19">
    <source>
        <dbReference type="RuleBase" id="RU361177"/>
    </source>
</evidence>
<keyword evidence="10 18" id="KW-0560">Oxidoreductase</keyword>
<comment type="cofactor">
    <cofactor evidence="1 18 19">
        <name>FAD</name>
        <dbReference type="ChEBI" id="CHEBI:57692"/>
    </cofactor>
</comment>
<comment type="similarity">
    <text evidence="3 18 19">Belongs to the FMO family.</text>
</comment>
<keyword evidence="8 18" id="KW-0521">NADP</keyword>
<accession>H0W6U5</accession>
<organism evidence="20 21">
    <name type="scientific">Cavia porcellus</name>
    <name type="common">Guinea pig</name>
    <dbReference type="NCBI Taxonomy" id="10141"/>
    <lineage>
        <taxon>Eukaryota</taxon>
        <taxon>Metazoa</taxon>
        <taxon>Chordata</taxon>
        <taxon>Craniata</taxon>
        <taxon>Vertebrata</taxon>
        <taxon>Euteleostomi</taxon>
        <taxon>Mammalia</taxon>
        <taxon>Eutheria</taxon>
        <taxon>Euarchontoglires</taxon>
        <taxon>Glires</taxon>
        <taxon>Rodentia</taxon>
        <taxon>Hystricomorpha</taxon>
        <taxon>Caviidae</taxon>
        <taxon>Cavia</taxon>
    </lineage>
</organism>
<dbReference type="GO" id="GO:0034899">
    <property type="term" value="F:trimethylamine monooxygenase activity"/>
    <property type="evidence" value="ECO:0007669"/>
    <property type="project" value="UniProtKB-EC"/>
</dbReference>
<dbReference type="Ensembl" id="ENSCPOT00000020443.2">
    <property type="protein sequence ID" value="ENSCPOP00000018699.1"/>
    <property type="gene ID" value="ENSCPOG00000026225.2"/>
</dbReference>
<dbReference type="PANTHER" id="PTHR23023">
    <property type="entry name" value="DIMETHYLANILINE MONOOXYGENASE"/>
    <property type="match status" value="1"/>
</dbReference>
<evidence type="ECO:0000256" key="14">
    <source>
        <dbReference type="ARBA" id="ARBA00047338"/>
    </source>
</evidence>
<evidence type="ECO:0000256" key="13">
    <source>
        <dbReference type="ARBA" id="ARBA00045957"/>
    </source>
</evidence>
<evidence type="ECO:0000256" key="7">
    <source>
        <dbReference type="ARBA" id="ARBA00022827"/>
    </source>
</evidence>
<dbReference type="eggNOG" id="KOG1399">
    <property type="taxonomic scope" value="Eukaryota"/>
</dbReference>
<dbReference type="VEuPathDB" id="HostDB:ENSCPOG00000026225"/>
<dbReference type="GeneID" id="100733688"/>
<evidence type="ECO:0000256" key="4">
    <source>
        <dbReference type="ARBA" id="ARBA00022630"/>
    </source>
</evidence>
<keyword evidence="7 18" id="KW-0274">FAD</keyword>
<dbReference type="FunFam" id="3.50.50.60:FF:000159">
    <property type="entry name" value="Dimethylaniline monooxygenase [N-oxide-forming]"/>
    <property type="match status" value="1"/>
</dbReference>
<evidence type="ECO:0000256" key="8">
    <source>
        <dbReference type="ARBA" id="ARBA00022857"/>
    </source>
</evidence>
<dbReference type="GO" id="GO:0005789">
    <property type="term" value="C:endoplasmic reticulum membrane"/>
    <property type="evidence" value="ECO:0007669"/>
    <property type="project" value="UniProtKB-SubCell"/>
</dbReference>
<dbReference type="Gene3D" id="3.50.50.60">
    <property type="entry name" value="FAD/NAD(P)-binding domain"/>
    <property type="match status" value="3"/>
</dbReference>
<dbReference type="GO" id="GO:0004499">
    <property type="term" value="F:N,N-dimethylaniline monooxygenase activity"/>
    <property type="evidence" value="ECO:0007669"/>
    <property type="project" value="UniProtKB-UniRule"/>
</dbReference>
<dbReference type="KEGG" id="cpoc:100733688"/>
<reference evidence="21" key="1">
    <citation type="journal article" date="2011" name="Nature">
        <title>A high-resolution map of human evolutionary constraint using 29 mammals.</title>
        <authorList>
            <person name="Lindblad-Toh K."/>
            <person name="Garber M."/>
            <person name="Zuk O."/>
            <person name="Lin M.F."/>
            <person name="Parker B.J."/>
            <person name="Washietl S."/>
            <person name="Kheradpour P."/>
            <person name="Ernst J."/>
            <person name="Jordan G."/>
            <person name="Mauceli E."/>
            <person name="Ward L.D."/>
            <person name="Lowe C.B."/>
            <person name="Holloway A.K."/>
            <person name="Clamp M."/>
            <person name="Gnerre S."/>
            <person name="Alfoldi J."/>
            <person name="Beal K."/>
            <person name="Chang J."/>
            <person name="Clawson H."/>
            <person name="Cuff J."/>
            <person name="Di Palma F."/>
            <person name="Fitzgerald S."/>
            <person name="Flicek P."/>
            <person name="Guttman M."/>
            <person name="Hubisz M.J."/>
            <person name="Jaffe D.B."/>
            <person name="Jungreis I."/>
            <person name="Kent W.J."/>
            <person name="Kostka D."/>
            <person name="Lara M."/>
            <person name="Martins A.L."/>
            <person name="Massingham T."/>
            <person name="Moltke I."/>
            <person name="Raney B.J."/>
            <person name="Rasmussen M.D."/>
            <person name="Robinson J."/>
            <person name="Stark A."/>
            <person name="Vilella A.J."/>
            <person name="Wen J."/>
            <person name="Xie X."/>
            <person name="Zody M.C."/>
            <person name="Baldwin J."/>
            <person name="Bloom T."/>
            <person name="Chin C.W."/>
            <person name="Heiman D."/>
            <person name="Nicol R."/>
            <person name="Nusbaum C."/>
            <person name="Young S."/>
            <person name="Wilkinson J."/>
            <person name="Worley K.C."/>
            <person name="Kovar C.L."/>
            <person name="Muzny D.M."/>
            <person name="Gibbs R.A."/>
            <person name="Cree A."/>
            <person name="Dihn H.H."/>
            <person name="Fowler G."/>
            <person name="Jhangiani S."/>
            <person name="Joshi V."/>
            <person name="Lee S."/>
            <person name="Lewis L.R."/>
            <person name="Nazareth L.V."/>
            <person name="Okwuonu G."/>
            <person name="Santibanez J."/>
            <person name="Warren W.C."/>
            <person name="Mardis E.R."/>
            <person name="Weinstock G.M."/>
            <person name="Wilson R.K."/>
            <person name="Delehaunty K."/>
            <person name="Dooling D."/>
            <person name="Fronik C."/>
            <person name="Fulton L."/>
            <person name="Fulton B."/>
            <person name="Graves T."/>
            <person name="Minx P."/>
            <person name="Sodergren E."/>
            <person name="Birney E."/>
            <person name="Margulies E.H."/>
            <person name="Herrero J."/>
            <person name="Green E.D."/>
            <person name="Haussler D."/>
            <person name="Siepel A."/>
            <person name="Goldman N."/>
            <person name="Pollard K.S."/>
            <person name="Pedersen J.S."/>
            <person name="Lander E.S."/>
            <person name="Kellis M."/>
        </authorList>
    </citation>
    <scope>NUCLEOTIDE SEQUENCE [LARGE SCALE GENOMIC DNA]</scope>
    <source>
        <strain evidence="21">2N</strain>
    </source>
</reference>
<dbReference type="InParanoid" id="H0W6U5"/>
<reference evidence="20" key="2">
    <citation type="submission" date="2025-08" db="UniProtKB">
        <authorList>
            <consortium name="Ensembl"/>
        </authorList>
    </citation>
    <scope>IDENTIFICATION</scope>
    <source>
        <strain evidence="20">2N</strain>
    </source>
</reference>
<dbReference type="FunCoup" id="H0W6U5">
    <property type="interactions" value="60"/>
</dbReference>
<keyword evidence="11 18" id="KW-0503">Monooxygenase</keyword>
<evidence type="ECO:0000256" key="17">
    <source>
        <dbReference type="ARBA" id="ARBA00049443"/>
    </source>
</evidence>
<dbReference type="HOGENOM" id="CLU_006909_8_2_1"/>
<dbReference type="OMA" id="HAENGHW"/>
<comment type="catalytic activity">
    <reaction evidence="16">
        <text>trimethylamine + NADPH + O2 = trimethylamine N-oxide + NADP(+) + H2O</text>
        <dbReference type="Rhea" id="RHEA:31979"/>
        <dbReference type="ChEBI" id="CHEBI:15377"/>
        <dbReference type="ChEBI" id="CHEBI:15379"/>
        <dbReference type="ChEBI" id="CHEBI:15724"/>
        <dbReference type="ChEBI" id="CHEBI:57783"/>
        <dbReference type="ChEBI" id="CHEBI:58349"/>
        <dbReference type="ChEBI" id="CHEBI:58389"/>
        <dbReference type="EC" id="1.14.13.148"/>
    </reaction>
    <physiologicalReaction direction="left-to-right" evidence="16">
        <dbReference type="Rhea" id="RHEA:31980"/>
    </physiologicalReaction>
</comment>
<dbReference type="EC" id="1.-.-.-" evidence="19"/>
<name>H0W6U5_CAVPO</name>
<keyword evidence="6 18" id="KW-0256">Endoplasmic reticulum</keyword>
<evidence type="ECO:0000256" key="5">
    <source>
        <dbReference type="ARBA" id="ARBA00022692"/>
    </source>
</evidence>
<proteinExistence type="inferred from homology"/>
<evidence type="ECO:0000256" key="3">
    <source>
        <dbReference type="ARBA" id="ARBA00009183"/>
    </source>
</evidence>
<dbReference type="InterPro" id="IPR000960">
    <property type="entry name" value="Flavin_mOase"/>
</dbReference>
<evidence type="ECO:0000256" key="1">
    <source>
        <dbReference type="ARBA" id="ARBA00001974"/>
    </source>
</evidence>
<gene>
    <name evidence="20" type="primary">LOC100733688</name>
</gene>
<dbReference type="SUPFAM" id="SSF51905">
    <property type="entry name" value="FAD/NAD(P)-binding domain"/>
    <property type="match status" value="2"/>
</dbReference>
<dbReference type="Bgee" id="ENSCPOG00000026225">
    <property type="expression patterns" value="Expressed in testis"/>
</dbReference>
<dbReference type="PRINTS" id="PR00370">
    <property type="entry name" value="FMOXYGENASE"/>
</dbReference>
<evidence type="ECO:0000256" key="15">
    <source>
        <dbReference type="ARBA" id="ARBA00048041"/>
    </source>
</evidence>
<evidence type="ECO:0000256" key="9">
    <source>
        <dbReference type="ARBA" id="ARBA00022989"/>
    </source>
</evidence>
<dbReference type="InterPro" id="IPR002253">
    <property type="entry name" value="Flavin_mOase_1"/>
</dbReference>
<comment type="catalytic activity">
    <reaction evidence="15">
        <text>hypotaurine + NADPH + O2 + H(+) = taurine + NADP(+) + H2O</text>
        <dbReference type="Rhea" id="RHEA:69819"/>
        <dbReference type="ChEBI" id="CHEBI:15377"/>
        <dbReference type="ChEBI" id="CHEBI:15378"/>
        <dbReference type="ChEBI" id="CHEBI:15379"/>
        <dbReference type="ChEBI" id="CHEBI:57783"/>
        <dbReference type="ChEBI" id="CHEBI:57853"/>
        <dbReference type="ChEBI" id="CHEBI:58349"/>
        <dbReference type="ChEBI" id="CHEBI:507393"/>
        <dbReference type="EC" id="1.14.13.8"/>
    </reaction>
    <physiologicalReaction direction="left-to-right" evidence="15">
        <dbReference type="Rhea" id="RHEA:69820"/>
    </physiologicalReaction>
</comment>
<dbReference type="EMBL" id="AAKN02037375">
    <property type="status" value="NOT_ANNOTATED_CDS"/>
    <property type="molecule type" value="Genomic_DNA"/>
</dbReference>
<comment type="catalytic activity">
    <reaction evidence="17">
        <text>N,N-dimethylaniline + NADPH + O2 + H(+) = N,N-dimethylaniline N-oxide + NADP(+) + H2O</text>
        <dbReference type="Rhea" id="RHEA:24468"/>
        <dbReference type="ChEBI" id="CHEBI:15377"/>
        <dbReference type="ChEBI" id="CHEBI:15378"/>
        <dbReference type="ChEBI" id="CHEBI:15379"/>
        <dbReference type="ChEBI" id="CHEBI:16269"/>
        <dbReference type="ChEBI" id="CHEBI:17735"/>
        <dbReference type="ChEBI" id="CHEBI:57783"/>
        <dbReference type="ChEBI" id="CHEBI:58349"/>
        <dbReference type="EC" id="1.14.13.8"/>
    </reaction>
    <physiologicalReaction direction="left-to-right" evidence="17">
        <dbReference type="Rhea" id="RHEA:24469"/>
    </physiologicalReaction>
</comment>
<dbReference type="OrthoDB" id="66881at2759"/>
<evidence type="ECO:0000256" key="11">
    <source>
        <dbReference type="ARBA" id="ARBA00023033"/>
    </source>
</evidence>
<dbReference type="GO" id="GO:0050660">
    <property type="term" value="F:flavin adenine dinucleotide binding"/>
    <property type="evidence" value="ECO:0007669"/>
    <property type="project" value="InterPro"/>
</dbReference>
<comment type="function">
    <text evidence="13">Broad spectrum monooxygenase that catalyzes the oxygenation of a wide variety of nitrogen- and sulfur-containing compounds including xenobiotics. Catalyzes the S-oxygenation of hypotaurine to produce taurine, an organic osmolyte involved in cell volume regulation as well as a variety of cytoprotective and developmental processes. In vitro, catalyzes the N-oxygenation of trimethylamine (TMA) to produce trimethylamine N-oxide (TMAO) and could therefore participate to the detoxification of this compound that is generated by the action of gut microbiota from dietary precursors such as choline, choline containing compounds, betaine or L-carnitine.</text>
</comment>
<evidence type="ECO:0000313" key="21">
    <source>
        <dbReference type="Proteomes" id="UP000005447"/>
    </source>
</evidence>
<dbReference type="GO" id="GO:0050661">
    <property type="term" value="F:NADP binding"/>
    <property type="evidence" value="ECO:0007669"/>
    <property type="project" value="InterPro"/>
</dbReference>
<protein>
    <recommendedName>
        <fullName evidence="19">Flavin-containing monooxygenase</fullName>
        <ecNumber evidence="19">1.-.-.-</ecNumber>
    </recommendedName>
</protein>
<evidence type="ECO:0000256" key="16">
    <source>
        <dbReference type="ARBA" id="ARBA00048088"/>
    </source>
</evidence>
<dbReference type="InterPro" id="IPR036188">
    <property type="entry name" value="FAD/NAD-bd_sf"/>
</dbReference>
<dbReference type="PIRSF" id="PIRSF000332">
    <property type="entry name" value="FMO"/>
    <property type="match status" value="1"/>
</dbReference>
<keyword evidence="21" id="KW-1185">Reference proteome</keyword>
<keyword evidence="4 18" id="KW-0285">Flavoprotein</keyword>
<comment type="catalytic activity">
    <reaction evidence="14">
        <text>hypotaurine + NADH + O2 + H(+) = taurine + NAD(+) + H2O</text>
        <dbReference type="Rhea" id="RHEA:74111"/>
        <dbReference type="ChEBI" id="CHEBI:15377"/>
        <dbReference type="ChEBI" id="CHEBI:15378"/>
        <dbReference type="ChEBI" id="CHEBI:15379"/>
        <dbReference type="ChEBI" id="CHEBI:57540"/>
        <dbReference type="ChEBI" id="CHEBI:57853"/>
        <dbReference type="ChEBI" id="CHEBI:57945"/>
        <dbReference type="ChEBI" id="CHEBI:507393"/>
        <dbReference type="EC" id="1.14.13.8"/>
    </reaction>
    <physiologicalReaction direction="left-to-right" evidence="14">
        <dbReference type="Rhea" id="RHEA:74112"/>
    </physiologicalReaction>
</comment>
<dbReference type="Proteomes" id="UP000005447">
    <property type="component" value="Unassembled WGS sequence"/>
</dbReference>
<dbReference type="PRINTS" id="PR01121">
    <property type="entry name" value="FMOXYGENASE1"/>
</dbReference>
<keyword evidence="9" id="KW-1133">Transmembrane helix</keyword>
<dbReference type="AlphaFoldDB" id="H0W6U5"/>
<keyword evidence="5" id="KW-0812">Transmembrane</keyword>
<sequence>MEVRKIAVIGAGISGLGAIKCCLEEGLEPLCFEKSDDIGGLWRYKETPEDGRAGIYKSLTSNTSKEMTAFSDYPFPDHYPNYLHNSRMMEYLRMYARHFNLMKHIQFLSKVCSVKKRPDFLSSGQWDVVVEADGKQKTYVFDGIMICSGHYTDKHLPSQDFKGIQKFRGRYLHSWEYKQPDDFVGKRVVVIGLGNSGADVAGEISRVAEQVFLSTRQGAWIWSRVWDNGNPTDATLFTRYNKTVEKFIPTFLLNRLAENKLNSRFNHANYGLYPKHRVFSHQIVFSDDLPKNIITGRVLMKPNVKEFTATSAIFEDDTEEEIDAIVFATGYAWSFPFLQDESGILDSLNSLFKFVFPPQLEKPTLAFIGMVQTAGAIMPTSELQSRWVVHIFKGLKRLPSESDMMADLKRRRKKITKRSVQSARDARRVPYMDYMDEIASELGVKPNLLSFLLSDIKLAKELFYGPCTSYQYRLQGPGKWSGARKAILTQRDRILRPLSTRVPTPSSYPSSSVFWLKRIFAVIFLSVPMLLIIQMIHH</sequence>
<evidence type="ECO:0000256" key="6">
    <source>
        <dbReference type="ARBA" id="ARBA00022824"/>
    </source>
</evidence>
<evidence type="ECO:0000313" key="20">
    <source>
        <dbReference type="Ensembl" id="ENSCPOP00000018699.1"/>
    </source>
</evidence>
<dbReference type="Pfam" id="PF00743">
    <property type="entry name" value="FMO-like"/>
    <property type="match status" value="1"/>
</dbReference>
<dbReference type="InterPro" id="IPR050346">
    <property type="entry name" value="FMO-like"/>
</dbReference>
<dbReference type="STRING" id="10141.ENSCPOP00000018699"/>
<dbReference type="GeneTree" id="ENSGT00940000162904"/>
<reference evidence="20" key="3">
    <citation type="submission" date="2025-09" db="UniProtKB">
        <authorList>
            <consortium name="Ensembl"/>
        </authorList>
    </citation>
    <scope>IDENTIFICATION</scope>
    <source>
        <strain evidence="20">2N</strain>
    </source>
</reference>
<evidence type="ECO:0000256" key="2">
    <source>
        <dbReference type="ARBA" id="ARBA00004389"/>
    </source>
</evidence>
<dbReference type="GO" id="GO:0047822">
    <property type="term" value="F:hypotaurine monooxygenase activity"/>
    <property type="evidence" value="ECO:0007669"/>
    <property type="project" value="RHEA"/>
</dbReference>
<dbReference type="InterPro" id="IPR020946">
    <property type="entry name" value="Flavin_mOase-like"/>
</dbReference>
<evidence type="ECO:0000256" key="18">
    <source>
        <dbReference type="PIRNR" id="PIRNR000332"/>
    </source>
</evidence>
<evidence type="ECO:0000256" key="12">
    <source>
        <dbReference type="ARBA" id="ARBA00023136"/>
    </source>
</evidence>
<evidence type="ECO:0000256" key="10">
    <source>
        <dbReference type="ARBA" id="ARBA00023002"/>
    </source>
</evidence>
<keyword evidence="12 18" id="KW-0472">Membrane</keyword>
<dbReference type="RefSeq" id="XP_003468716.1">
    <property type="nucleotide sequence ID" value="XM_003468668.1"/>
</dbReference>